<accession>A0AAD5XH94</accession>
<keyword evidence="3" id="KW-0677">Repeat</keyword>
<keyword evidence="2 4" id="KW-0853">WD repeat</keyword>
<dbReference type="InterPro" id="IPR036322">
    <property type="entry name" value="WD40_repeat_dom_sf"/>
</dbReference>
<sequence length="939" mass="102285">MISDETKAAIVKKASAATAAAAAAAAVFVTSPTSFDNLGISPLSNLNMMADAAATAEPSDIGRDFESDKNNLQPQISGNNTKESCDNTDNIDLNGGEDSDDNEIRAAGPATAAGPIISTTQFLQPKVAKNDPRITNAVHRLEALMRPATEYKNLAPQIMSNRVPQQIQPSHAPEINYNKQPTQILPFNQNSQLPKNSFSAKPIFSTPASFHGAAANYLLPSGQLHHQHPLLSSSASALNMTAITTQLHTNSTTVPQPQTYNHPTLGPTVSWTTSILADCNINPISDLTDAQRRAFTCCDAIILAAVKERNQFLEISRALVSECGKYREIGNKYLGILRQLVGIVPLNVQVGVRMDLEAIEKFARTESALAASHIQYGSEQYNQVYRQAQHKSQHSEWQKHTHDFAHQKSAEVGNLELNRKKLESFVGNIATNLKRIASPVFFKNCEKKMKSVGSCNSSSPNSNSRIVESPDETDFRLENEIIERKTDEETLPNRINIGDSPITTAQSVESILSSVEFLERKESSQQDRPHNTRRNLLPMMQVNAPQQHKLNTKVLNKQVVSAMALSRPFKYLFTACSGSIKIWDVSVSLKEAPQVGIIDLNIESNKLIRTIKLTPDGKTLIAGGEGQDVSICNINTTTPHLIARIPSVGCDIYTLAVTHNSAAVIIGGRDSLLQLWDISSATALTAAQKINMNFVRSFIGHTASVTCVSISRDGKKLYSGSLDKTVRLWDIQFGYLLETFNFSCPVYSFDLNPLIPILTVGLDNAVVQKFLTRLPMHHQQQQQQNNSLGSTSATTSDNLIRTTDHDIVYLENPKISAEKIDTVSAESQQQQQNRFGGDDDSHDDNDDIERNLSKPTPWSCVKYSRSGLWFVVAGSNGNVSVYKEGNVNPATVAVMSCGGGRGEGGGSASGDVKNRRCGAKKICTILGDGSATICADVSL</sequence>
<proteinExistence type="inferred from homology"/>
<evidence type="ECO:0000313" key="7">
    <source>
        <dbReference type="Proteomes" id="UP001211907"/>
    </source>
</evidence>
<dbReference type="InterPro" id="IPR009146">
    <property type="entry name" value="Groucho_enhance"/>
</dbReference>
<dbReference type="GO" id="GO:0005634">
    <property type="term" value="C:nucleus"/>
    <property type="evidence" value="ECO:0007669"/>
    <property type="project" value="InterPro"/>
</dbReference>
<feature type="compositionally biased region" description="Low complexity" evidence="5">
    <location>
        <begin position="452"/>
        <end position="464"/>
    </location>
</feature>
<keyword evidence="7" id="KW-1185">Reference proteome</keyword>
<dbReference type="AlphaFoldDB" id="A0AAD5XH94"/>
<feature type="compositionally biased region" description="Polar residues" evidence="5">
    <location>
        <begin position="824"/>
        <end position="834"/>
    </location>
</feature>
<feature type="repeat" description="WD" evidence="4">
    <location>
        <begin position="698"/>
        <end position="739"/>
    </location>
</feature>
<dbReference type="PROSITE" id="PS50294">
    <property type="entry name" value="WD_REPEATS_REGION"/>
    <property type="match status" value="1"/>
</dbReference>
<protein>
    <submittedName>
        <fullName evidence="6">Uncharacterized protein</fullName>
    </submittedName>
</protein>
<evidence type="ECO:0000256" key="1">
    <source>
        <dbReference type="ARBA" id="ARBA00005969"/>
    </source>
</evidence>
<evidence type="ECO:0000256" key="3">
    <source>
        <dbReference type="ARBA" id="ARBA00022737"/>
    </source>
</evidence>
<dbReference type="SUPFAM" id="SSF50978">
    <property type="entry name" value="WD40 repeat-like"/>
    <property type="match status" value="1"/>
</dbReference>
<gene>
    <name evidence="6" type="ORF">HK100_008279</name>
</gene>
<comment type="similarity">
    <text evidence="1">Belongs to the WD repeat Groucho/TLE family.</text>
</comment>
<feature type="compositionally biased region" description="Acidic residues" evidence="5">
    <location>
        <begin position="838"/>
        <end position="847"/>
    </location>
</feature>
<dbReference type="InterPro" id="IPR001680">
    <property type="entry name" value="WD40_rpt"/>
</dbReference>
<reference evidence="6" key="1">
    <citation type="submission" date="2020-05" db="EMBL/GenBank/DDBJ databases">
        <title>Phylogenomic resolution of chytrid fungi.</title>
        <authorList>
            <person name="Stajich J.E."/>
            <person name="Amses K."/>
            <person name="Simmons R."/>
            <person name="Seto K."/>
            <person name="Myers J."/>
            <person name="Bonds A."/>
            <person name="Quandt C.A."/>
            <person name="Barry K."/>
            <person name="Liu P."/>
            <person name="Grigoriev I."/>
            <person name="Longcore J.E."/>
            <person name="James T.Y."/>
        </authorList>
    </citation>
    <scope>NUCLEOTIDE SEQUENCE</scope>
    <source>
        <strain evidence="6">JEL0513</strain>
    </source>
</reference>
<feature type="compositionally biased region" description="Polar residues" evidence="5">
    <location>
        <begin position="70"/>
        <end position="91"/>
    </location>
</feature>
<name>A0AAD5XH94_9FUNG</name>
<feature type="region of interest" description="Disordered" evidence="5">
    <location>
        <begin position="452"/>
        <end position="471"/>
    </location>
</feature>
<dbReference type="Pfam" id="PF00400">
    <property type="entry name" value="WD40"/>
    <property type="match status" value="1"/>
</dbReference>
<feature type="region of interest" description="Disordered" evidence="5">
    <location>
        <begin position="822"/>
        <end position="853"/>
    </location>
</feature>
<dbReference type="Gene3D" id="2.130.10.10">
    <property type="entry name" value="YVTN repeat-like/Quinoprotein amine dehydrogenase"/>
    <property type="match status" value="1"/>
</dbReference>
<comment type="caution">
    <text evidence="6">The sequence shown here is derived from an EMBL/GenBank/DDBJ whole genome shotgun (WGS) entry which is preliminary data.</text>
</comment>
<evidence type="ECO:0000256" key="2">
    <source>
        <dbReference type="ARBA" id="ARBA00022574"/>
    </source>
</evidence>
<dbReference type="PANTHER" id="PTHR10814">
    <property type="entry name" value="TRANSDUCIN-LIKE ENHANCER PROTEIN"/>
    <property type="match status" value="1"/>
</dbReference>
<dbReference type="SMART" id="SM00320">
    <property type="entry name" value="WD40"/>
    <property type="match status" value="5"/>
</dbReference>
<dbReference type="InterPro" id="IPR015943">
    <property type="entry name" value="WD40/YVTN_repeat-like_dom_sf"/>
</dbReference>
<dbReference type="InterPro" id="IPR019775">
    <property type="entry name" value="WD40_repeat_CS"/>
</dbReference>
<feature type="region of interest" description="Disordered" evidence="5">
    <location>
        <begin position="60"/>
        <end position="111"/>
    </location>
</feature>
<dbReference type="GO" id="GO:0005667">
    <property type="term" value="C:transcription regulator complex"/>
    <property type="evidence" value="ECO:0007669"/>
    <property type="project" value="TreeGrafter"/>
</dbReference>
<organism evidence="6 7">
    <name type="scientific">Physocladia obscura</name>
    <dbReference type="NCBI Taxonomy" id="109957"/>
    <lineage>
        <taxon>Eukaryota</taxon>
        <taxon>Fungi</taxon>
        <taxon>Fungi incertae sedis</taxon>
        <taxon>Chytridiomycota</taxon>
        <taxon>Chytridiomycota incertae sedis</taxon>
        <taxon>Chytridiomycetes</taxon>
        <taxon>Chytridiales</taxon>
        <taxon>Chytriomycetaceae</taxon>
        <taxon>Physocladia</taxon>
    </lineage>
</organism>
<dbReference type="EMBL" id="JADGJH010000040">
    <property type="protein sequence ID" value="KAJ3140915.1"/>
    <property type="molecule type" value="Genomic_DNA"/>
</dbReference>
<dbReference type="Proteomes" id="UP001211907">
    <property type="component" value="Unassembled WGS sequence"/>
</dbReference>
<evidence type="ECO:0000313" key="6">
    <source>
        <dbReference type="EMBL" id="KAJ3140915.1"/>
    </source>
</evidence>
<evidence type="ECO:0000256" key="4">
    <source>
        <dbReference type="PROSITE-ProRule" id="PRU00221"/>
    </source>
</evidence>
<feature type="repeat" description="WD" evidence="4">
    <location>
        <begin position="652"/>
        <end position="686"/>
    </location>
</feature>
<dbReference type="PANTHER" id="PTHR10814:SF21">
    <property type="entry name" value="PROTEIN GROUCHO"/>
    <property type="match status" value="1"/>
</dbReference>
<dbReference type="GO" id="GO:0003714">
    <property type="term" value="F:transcription corepressor activity"/>
    <property type="evidence" value="ECO:0007669"/>
    <property type="project" value="TreeGrafter"/>
</dbReference>
<dbReference type="PROSITE" id="PS00678">
    <property type="entry name" value="WD_REPEATS_1"/>
    <property type="match status" value="2"/>
</dbReference>
<feature type="compositionally biased region" description="Basic and acidic residues" evidence="5">
    <location>
        <begin position="60"/>
        <end position="69"/>
    </location>
</feature>
<evidence type="ECO:0000256" key="5">
    <source>
        <dbReference type="SAM" id="MobiDB-lite"/>
    </source>
</evidence>
<dbReference type="PROSITE" id="PS50082">
    <property type="entry name" value="WD_REPEATS_2"/>
    <property type="match status" value="2"/>
</dbReference>